<proteinExistence type="predicted"/>
<feature type="region of interest" description="Disordered" evidence="1">
    <location>
        <begin position="238"/>
        <end position="260"/>
    </location>
</feature>
<dbReference type="Pfam" id="PF01636">
    <property type="entry name" value="APH"/>
    <property type="match status" value="2"/>
</dbReference>
<dbReference type="AlphaFoldDB" id="A0A6I4P2F1"/>
<dbReference type="InterPro" id="IPR011009">
    <property type="entry name" value="Kinase-like_dom_sf"/>
</dbReference>
<organism evidence="3 4">
    <name type="scientific">Agromyces seonyuensis</name>
    <dbReference type="NCBI Taxonomy" id="2662446"/>
    <lineage>
        <taxon>Bacteria</taxon>
        <taxon>Bacillati</taxon>
        <taxon>Actinomycetota</taxon>
        <taxon>Actinomycetes</taxon>
        <taxon>Micrococcales</taxon>
        <taxon>Microbacteriaceae</taxon>
        <taxon>Agromyces</taxon>
    </lineage>
</organism>
<evidence type="ECO:0000313" key="3">
    <source>
        <dbReference type="EMBL" id="MWB99792.1"/>
    </source>
</evidence>
<keyword evidence="4" id="KW-1185">Reference proteome</keyword>
<comment type="caution">
    <text evidence="3">The sequence shown here is derived from an EMBL/GenBank/DDBJ whole genome shotgun (WGS) entry which is preliminary data.</text>
</comment>
<dbReference type="Gene3D" id="3.30.200.20">
    <property type="entry name" value="Phosphorylase Kinase, domain 1"/>
    <property type="match status" value="1"/>
</dbReference>
<feature type="compositionally biased region" description="Gly residues" evidence="1">
    <location>
        <begin position="251"/>
        <end position="260"/>
    </location>
</feature>
<dbReference type="EMBL" id="WSTA01000079">
    <property type="protein sequence ID" value="MWB99792.1"/>
    <property type="molecule type" value="Genomic_DNA"/>
</dbReference>
<dbReference type="GO" id="GO:0016740">
    <property type="term" value="F:transferase activity"/>
    <property type="evidence" value="ECO:0007669"/>
    <property type="project" value="UniProtKB-KW"/>
</dbReference>
<sequence length="260" mass="27395">MNEVPADLAGRPEGPVELPALVVAAARGPLEAVWRNGLGGLTFRDGDRFLKWMPEGVGIPLRDEAVRLEWAGRFHPVPHVLAVESDASGELLVTAALPGRSAVDERVRADPAAAAAAIGAGLRALHEALPVAECPFDWSPAERGWALPHPSIDRLVVCHGDACAPNTLIGDDGRWRGHVDLGGLGVADRWADLAVASMSLDWNFGAGHEGALFAAYGIEPDAERLDFYRMLWNREDAAAPANAEGEPPGPGGGAPGRLRG</sequence>
<evidence type="ECO:0000259" key="2">
    <source>
        <dbReference type="Pfam" id="PF01636"/>
    </source>
</evidence>
<dbReference type="Gene3D" id="3.90.1200.10">
    <property type="match status" value="1"/>
</dbReference>
<accession>A0A6I4P2F1</accession>
<dbReference type="RefSeq" id="WP_160426374.1">
    <property type="nucleotide sequence ID" value="NZ_WSTA01000079.1"/>
</dbReference>
<feature type="domain" description="Aminoglycoside phosphotransferase" evidence="2">
    <location>
        <begin position="67"/>
        <end position="147"/>
    </location>
</feature>
<gene>
    <name evidence="3" type="ORF">GB864_14665</name>
</gene>
<name>A0A6I4P2F1_9MICO</name>
<feature type="domain" description="Aminoglycoside phosphotransferase" evidence="2">
    <location>
        <begin position="152"/>
        <end position="228"/>
    </location>
</feature>
<evidence type="ECO:0000256" key="1">
    <source>
        <dbReference type="SAM" id="MobiDB-lite"/>
    </source>
</evidence>
<keyword evidence="3" id="KW-0808">Transferase</keyword>
<reference evidence="3 4" key="1">
    <citation type="submission" date="2019-12" db="EMBL/GenBank/DDBJ databases">
        <authorList>
            <person name="Kim Y.S."/>
        </authorList>
    </citation>
    <scope>NUCLEOTIDE SEQUENCE [LARGE SCALE GENOMIC DNA]</scope>
    <source>
        <strain evidence="3 4">MMS17-SY077</strain>
    </source>
</reference>
<evidence type="ECO:0000313" key="4">
    <source>
        <dbReference type="Proteomes" id="UP000438182"/>
    </source>
</evidence>
<dbReference type="InterPro" id="IPR002575">
    <property type="entry name" value="Aminoglycoside_PTrfase"/>
</dbReference>
<dbReference type="SUPFAM" id="SSF56112">
    <property type="entry name" value="Protein kinase-like (PK-like)"/>
    <property type="match status" value="1"/>
</dbReference>
<dbReference type="Proteomes" id="UP000438182">
    <property type="component" value="Unassembled WGS sequence"/>
</dbReference>
<protein>
    <submittedName>
        <fullName evidence="3">Phosphotransferase</fullName>
    </submittedName>
</protein>